<dbReference type="InterPro" id="IPR036188">
    <property type="entry name" value="FAD/NAD-bd_sf"/>
</dbReference>
<dbReference type="RefSeq" id="XP_026678358.1">
    <property type="nucleotide sequence ID" value="XM_026822557.1"/>
</dbReference>
<proteinExistence type="predicted"/>
<evidence type="ECO:0000313" key="2">
    <source>
        <dbReference type="Proteomes" id="UP000079169"/>
    </source>
</evidence>
<dbReference type="PANTHER" id="PTHR10742:SF398">
    <property type="entry name" value="AMINE OXIDASE DOMAIN-CONTAINING PROTEIN-RELATED"/>
    <property type="match status" value="1"/>
</dbReference>
<evidence type="ECO:0000313" key="3">
    <source>
        <dbReference type="RefSeq" id="XP_026678358.1"/>
    </source>
</evidence>
<dbReference type="STRING" id="121845.A0A3Q0IUM2"/>
<keyword evidence="2" id="KW-1185">Reference proteome</keyword>
<dbReference type="Gene3D" id="3.90.660.10">
    <property type="match status" value="1"/>
</dbReference>
<dbReference type="Gene3D" id="3.50.50.60">
    <property type="entry name" value="FAD/NAD(P)-binding domain"/>
    <property type="match status" value="1"/>
</dbReference>
<dbReference type="SUPFAM" id="SSF51905">
    <property type="entry name" value="FAD/NAD(P)-binding domain"/>
    <property type="match status" value="1"/>
</dbReference>
<accession>A0A3Q0IUM2</accession>
<dbReference type="Proteomes" id="UP000079169">
    <property type="component" value="Unplaced"/>
</dbReference>
<dbReference type="PaxDb" id="121845-A0A3Q0IUM2"/>
<evidence type="ECO:0000259" key="1">
    <source>
        <dbReference type="Pfam" id="PF01593"/>
    </source>
</evidence>
<name>A0A3Q0IUM2_DIACI</name>
<dbReference type="KEGG" id="dci:103507790"/>
<dbReference type="PANTHER" id="PTHR10742">
    <property type="entry name" value="FLAVIN MONOAMINE OXIDASE"/>
    <property type="match status" value="1"/>
</dbReference>
<dbReference type="Pfam" id="PF01593">
    <property type="entry name" value="Amino_oxidase"/>
    <property type="match status" value="1"/>
</dbReference>
<sequence>MKKQALIIVGAGASGIAAATRLVSKGVEDFIILEAEDRIGGRIHTIPFEGNTFIDIGAQWVHGQKGNVVYEMAKEFDLVEDDYPDFFQSISVNSSGAPINREHSVQLFEAIKNILSDENEDITKYNGSLGEYVSEKLQSRLTNHTTLSHLVSSPLYNQVLEFFGKFQNSIDGTDSWFQTSARSYPSYEQFEGCPTTIWKKGGYNNALKLLMSTSLSLISLKTS</sequence>
<protein>
    <submittedName>
        <fullName evidence="3">Lysine-specific histone demethylase 1B</fullName>
    </submittedName>
</protein>
<organism evidence="2 3">
    <name type="scientific">Diaphorina citri</name>
    <name type="common">Asian citrus psyllid</name>
    <dbReference type="NCBI Taxonomy" id="121845"/>
    <lineage>
        <taxon>Eukaryota</taxon>
        <taxon>Metazoa</taxon>
        <taxon>Ecdysozoa</taxon>
        <taxon>Arthropoda</taxon>
        <taxon>Hexapoda</taxon>
        <taxon>Insecta</taxon>
        <taxon>Pterygota</taxon>
        <taxon>Neoptera</taxon>
        <taxon>Paraneoptera</taxon>
        <taxon>Hemiptera</taxon>
        <taxon>Sternorrhyncha</taxon>
        <taxon>Psylloidea</taxon>
        <taxon>Psyllidae</taxon>
        <taxon>Diaphorininae</taxon>
        <taxon>Diaphorina</taxon>
    </lineage>
</organism>
<reference evidence="3" key="1">
    <citation type="submission" date="2025-08" db="UniProtKB">
        <authorList>
            <consortium name="RefSeq"/>
        </authorList>
    </citation>
    <scope>IDENTIFICATION</scope>
</reference>
<dbReference type="InterPro" id="IPR050281">
    <property type="entry name" value="Flavin_monoamine_oxidase"/>
</dbReference>
<dbReference type="InterPro" id="IPR002937">
    <property type="entry name" value="Amino_oxidase"/>
</dbReference>
<gene>
    <name evidence="3" type="primary">LOC103507790</name>
</gene>
<dbReference type="GO" id="GO:0046592">
    <property type="term" value="F:polyamine oxidase activity"/>
    <property type="evidence" value="ECO:0007669"/>
    <property type="project" value="TreeGrafter"/>
</dbReference>
<dbReference type="GeneID" id="103507790"/>
<dbReference type="AlphaFoldDB" id="A0A3Q0IUM2"/>
<feature type="domain" description="Amine oxidase" evidence="1">
    <location>
        <begin position="14"/>
        <end position="132"/>
    </location>
</feature>